<dbReference type="Proteomes" id="UP000192738">
    <property type="component" value="Unassembled WGS sequence"/>
</dbReference>
<proteinExistence type="predicted"/>
<keyword evidence="1" id="KW-1133">Transmembrane helix</keyword>
<evidence type="ECO:0000313" key="2">
    <source>
        <dbReference type="EMBL" id="SMC33678.1"/>
    </source>
</evidence>
<dbReference type="EMBL" id="FWXI01000001">
    <property type="protein sequence ID" value="SMC33678.1"/>
    <property type="molecule type" value="Genomic_DNA"/>
</dbReference>
<protein>
    <submittedName>
        <fullName evidence="2">Uncharacterized protein</fullName>
    </submittedName>
</protein>
<gene>
    <name evidence="2" type="ORF">SAMN04488500_101234</name>
</gene>
<name>A0A1W1YD45_9FIRM</name>
<organism evidence="2 3">
    <name type="scientific">Sporomusa malonica</name>
    <dbReference type="NCBI Taxonomy" id="112901"/>
    <lineage>
        <taxon>Bacteria</taxon>
        <taxon>Bacillati</taxon>
        <taxon>Bacillota</taxon>
        <taxon>Negativicutes</taxon>
        <taxon>Selenomonadales</taxon>
        <taxon>Sporomusaceae</taxon>
        <taxon>Sporomusa</taxon>
    </lineage>
</organism>
<evidence type="ECO:0000256" key="1">
    <source>
        <dbReference type="SAM" id="Phobius"/>
    </source>
</evidence>
<keyword evidence="1" id="KW-0812">Transmembrane</keyword>
<dbReference type="STRING" id="112901.SAMN04488500_101234"/>
<dbReference type="AlphaFoldDB" id="A0A1W1YD45"/>
<sequence length="51" mass="5935">MVIEVTKDMEKLLNHAYVVYGILLILTALLLYFTYVLSSVIANIVHYALYW</sequence>
<reference evidence="2 3" key="1">
    <citation type="submission" date="2017-04" db="EMBL/GenBank/DDBJ databases">
        <authorList>
            <person name="Afonso C.L."/>
            <person name="Miller P.J."/>
            <person name="Scott M.A."/>
            <person name="Spackman E."/>
            <person name="Goraichik I."/>
            <person name="Dimitrov K.M."/>
            <person name="Suarez D.L."/>
            <person name="Swayne D.E."/>
        </authorList>
    </citation>
    <scope>NUCLEOTIDE SEQUENCE [LARGE SCALE GENOMIC DNA]</scope>
    <source>
        <strain evidence="2 3">DSM 5090</strain>
    </source>
</reference>
<feature type="transmembrane region" description="Helical" evidence="1">
    <location>
        <begin position="17"/>
        <end position="50"/>
    </location>
</feature>
<dbReference type="RefSeq" id="WP_176215337.1">
    <property type="nucleotide sequence ID" value="NZ_CP155572.1"/>
</dbReference>
<accession>A0A1W1YD45</accession>
<keyword evidence="3" id="KW-1185">Reference proteome</keyword>
<evidence type="ECO:0000313" key="3">
    <source>
        <dbReference type="Proteomes" id="UP000192738"/>
    </source>
</evidence>
<keyword evidence="1" id="KW-0472">Membrane</keyword>